<dbReference type="AlphaFoldDB" id="T0YV25"/>
<accession>T0YV25</accession>
<reference evidence="1" key="1">
    <citation type="submission" date="2013-08" db="EMBL/GenBank/DDBJ databases">
        <authorList>
            <person name="Mendez C."/>
            <person name="Richter M."/>
            <person name="Ferrer M."/>
            <person name="Sanchez J."/>
        </authorList>
    </citation>
    <scope>NUCLEOTIDE SEQUENCE</scope>
</reference>
<name>T0YV25_9ZZZZ</name>
<reference evidence="1" key="2">
    <citation type="journal article" date="2014" name="ISME J.">
        <title>Microbial stratification in low pH oxic and suboxic macroscopic growths along an acid mine drainage.</title>
        <authorList>
            <person name="Mendez-Garcia C."/>
            <person name="Mesa V."/>
            <person name="Sprenger R.R."/>
            <person name="Richter M."/>
            <person name="Diez M.S."/>
            <person name="Solano J."/>
            <person name="Bargiela R."/>
            <person name="Golyshina O.V."/>
            <person name="Manteca A."/>
            <person name="Ramos J.L."/>
            <person name="Gallego J.R."/>
            <person name="Llorente I."/>
            <person name="Martins Dos Santos V.A."/>
            <person name="Jensen O.N."/>
            <person name="Pelaez A.I."/>
            <person name="Sanchez J."/>
            <person name="Ferrer M."/>
        </authorList>
    </citation>
    <scope>NUCLEOTIDE SEQUENCE</scope>
</reference>
<proteinExistence type="predicted"/>
<feature type="non-terminal residue" evidence="1">
    <location>
        <position position="1"/>
    </location>
</feature>
<comment type="caution">
    <text evidence="1">The sequence shown here is derived from an EMBL/GenBank/DDBJ whole genome shotgun (WGS) entry which is preliminary data.</text>
</comment>
<evidence type="ECO:0000313" key="1">
    <source>
        <dbReference type="EMBL" id="EQD36873.1"/>
    </source>
</evidence>
<gene>
    <name evidence="1" type="ORF">B1A_17757</name>
</gene>
<dbReference type="EMBL" id="AUZX01013069">
    <property type="protein sequence ID" value="EQD36873.1"/>
    <property type="molecule type" value="Genomic_DNA"/>
</dbReference>
<protein>
    <submittedName>
        <fullName evidence="1">Transposase</fullName>
    </submittedName>
</protein>
<sequence>LAGALSDSLQAGEAPDLPALRARFSPDPQRLPQVCVQLTPLSVYEDLLGQAAGEAAGEAA</sequence>
<organism evidence="1">
    <name type="scientific">mine drainage metagenome</name>
    <dbReference type="NCBI Taxonomy" id="410659"/>
    <lineage>
        <taxon>unclassified sequences</taxon>
        <taxon>metagenomes</taxon>
        <taxon>ecological metagenomes</taxon>
    </lineage>
</organism>